<feature type="domain" description="FCP1 homology" evidence="2">
    <location>
        <begin position="287"/>
        <end position="532"/>
    </location>
</feature>
<feature type="compositionally biased region" description="Basic and acidic residues" evidence="1">
    <location>
        <begin position="200"/>
        <end position="212"/>
    </location>
</feature>
<evidence type="ECO:0000259" key="2">
    <source>
        <dbReference type="SMART" id="SM00577"/>
    </source>
</evidence>
<feature type="region of interest" description="Disordered" evidence="1">
    <location>
        <begin position="528"/>
        <end position="562"/>
    </location>
</feature>
<evidence type="ECO:0000313" key="3">
    <source>
        <dbReference type="EMBL" id="GJN94546.1"/>
    </source>
</evidence>
<feature type="compositionally biased region" description="Gly residues" evidence="1">
    <location>
        <begin position="150"/>
        <end position="172"/>
    </location>
</feature>
<feature type="region of interest" description="Disordered" evidence="1">
    <location>
        <begin position="128"/>
        <end position="262"/>
    </location>
</feature>
<dbReference type="EMBL" id="BQKY01000017">
    <property type="protein sequence ID" value="GJN94546.1"/>
    <property type="molecule type" value="Genomic_DNA"/>
</dbReference>
<comment type="caution">
    <text evidence="3">The sequence shown here is derived from an EMBL/GenBank/DDBJ whole genome shotgun (WGS) entry which is preliminary data.</text>
</comment>
<keyword evidence="4" id="KW-1185">Reference proteome</keyword>
<dbReference type="AlphaFoldDB" id="A0AAV5GPM9"/>
<feature type="compositionally biased region" description="Gly residues" evidence="1">
    <location>
        <begin position="1"/>
        <end position="19"/>
    </location>
</feature>
<proteinExistence type="predicted"/>
<feature type="region of interest" description="Disordered" evidence="1">
    <location>
        <begin position="365"/>
        <end position="384"/>
    </location>
</feature>
<feature type="region of interest" description="Disordered" evidence="1">
    <location>
        <begin position="1"/>
        <end position="68"/>
    </location>
</feature>
<feature type="compositionally biased region" description="Low complexity" evidence="1">
    <location>
        <begin position="534"/>
        <end position="543"/>
    </location>
</feature>
<evidence type="ECO:0000313" key="4">
    <source>
        <dbReference type="Proteomes" id="UP001342314"/>
    </source>
</evidence>
<reference evidence="3 4" key="1">
    <citation type="submission" date="2021-12" db="EMBL/GenBank/DDBJ databases">
        <title>High titer production of polyol ester of fatty acids by Rhodotorula paludigena BS15 towards product separation-free biomass refinery.</title>
        <authorList>
            <person name="Mano J."/>
            <person name="Ono H."/>
            <person name="Tanaka T."/>
            <person name="Naito K."/>
            <person name="Sushida H."/>
            <person name="Ike M."/>
            <person name="Tokuyasu K."/>
            <person name="Kitaoka M."/>
        </authorList>
    </citation>
    <scope>NUCLEOTIDE SEQUENCE [LARGE SCALE GENOMIC DNA]</scope>
    <source>
        <strain evidence="3 4">BS15</strain>
    </source>
</reference>
<organism evidence="3 4">
    <name type="scientific">Rhodotorula paludigena</name>
    <dbReference type="NCBI Taxonomy" id="86838"/>
    <lineage>
        <taxon>Eukaryota</taxon>
        <taxon>Fungi</taxon>
        <taxon>Dikarya</taxon>
        <taxon>Basidiomycota</taxon>
        <taxon>Pucciniomycotina</taxon>
        <taxon>Microbotryomycetes</taxon>
        <taxon>Sporidiobolales</taxon>
        <taxon>Sporidiobolaceae</taxon>
        <taxon>Rhodotorula</taxon>
    </lineage>
</organism>
<dbReference type="Gene3D" id="3.40.50.1000">
    <property type="entry name" value="HAD superfamily/HAD-like"/>
    <property type="match status" value="1"/>
</dbReference>
<accession>A0AAV5GPM9</accession>
<gene>
    <name evidence="3" type="ORF">Rhopal_007629-T1</name>
</gene>
<name>A0AAV5GPM9_9BASI</name>
<protein>
    <recommendedName>
        <fullName evidence="2">FCP1 homology domain-containing protein</fullName>
    </recommendedName>
</protein>
<dbReference type="SMART" id="SM00577">
    <property type="entry name" value="CPDc"/>
    <property type="match status" value="1"/>
</dbReference>
<sequence length="694" mass="75325">MAHWTHGGGYGDGNYGEGAQGHFNPAFRPPPPFASAPSAPSHPPHGSYQAYASSSFDQPASHPHPHPSFGYPPPGDYYGYVHSPWLGEATWSAPPAWQQPHAYPAAPPFHPNQAPYESPYLHDQQAWMSGSALGGGHGSGAPPPSQPFDGGFGGRDGFPGGGRGGRGGWRGGWRGRERGGFQNSTWRRGDDARAAPGDEYVARRERRYDAPARPRPSSRSRSPSPTPYAPVQPAYGPNGEYLPPQRRQRTDRRIAPPVPPSDAYLRAVSGEASTRFEPGSPDAEALEPLVLILDLNHTLLCRLKRSSWASKVPLVRPYLATFLEYICGRRDGSPRIQPIVYSSARAPNVLSMLAALDLIPPSRLPAARDSPAGPAPPYTPVPDEGDVLSLVVTREMMGLSRADYLGDIETVKDLGRVWELLGFEDDARDEAQRASGEHARQTREAIERKKGAAAGSAAVGAEGGQAADGAGAEAVESAPWKPNKKAKARILAARDERGAKRTLLLDDEASKAAQQSFSHLPIAPFLVHPEHFPSRPSSPRRVSPSPPPPAVASTPSADQPAAPHLELARTPVPPAPPVLQALSLDPSLPPAKESHLLSTIYQLDRLRCESNVARAVKDGALARFRDEAREAVQSERKAEVSEEDIDEELARRGREVCEREGIEVRHAWDPDWRRKLLRKEGRLSRDDEKREESA</sequence>
<feature type="region of interest" description="Disordered" evidence="1">
    <location>
        <begin position="470"/>
        <end position="489"/>
    </location>
</feature>
<dbReference type="InterPro" id="IPR004274">
    <property type="entry name" value="FCP1_dom"/>
</dbReference>
<evidence type="ECO:0000256" key="1">
    <source>
        <dbReference type="SAM" id="MobiDB-lite"/>
    </source>
</evidence>
<dbReference type="InterPro" id="IPR023214">
    <property type="entry name" value="HAD_sf"/>
</dbReference>
<dbReference type="Proteomes" id="UP001342314">
    <property type="component" value="Unassembled WGS sequence"/>
</dbReference>